<dbReference type="RefSeq" id="XP_052110252.1">
    <property type="nucleotide sequence ID" value="XM_052254292.1"/>
</dbReference>
<keyword evidence="1" id="KW-0175">Coiled coil</keyword>
<sequence>MEEPSALNMNQLQAALEGISGQYSQIQRSQEEQAQQQRDLWQLMDQQKGLQAQWMDQQREFLTHMMEQQQEQYDKMYEAINNSAAEHERSLEKVKQDSWLGYPSTILRLCEEAGVPLEEFEDTDLVSIGKPITKERLEYVTTVQLERQPLARRKKRKEARQEEEQEDMEEPSALNMNQLQAALEGISGQYSQIQRSQEEQAQQQRDLWQLMDQQKGLQAQWMDQQREFLTHMMEQQQEQYDKMYEAINNSAAEHERSLEKVIQEQAQLRKEQAQQSWLGYPSTILRLCEEAGVPLEEFEDTDLVSIGKPITKERLEYVTTVQLERQPLARRKKRKEARQEEEQEDMEEPNALNMNQLQAALEGISGKYSQIQRSQEEQAQQQRDLWQLMDQQKGLQAQ</sequence>
<feature type="compositionally biased region" description="Low complexity" evidence="2">
    <location>
        <begin position="369"/>
        <end position="383"/>
    </location>
</feature>
<dbReference type="GeneID" id="127741565"/>
<evidence type="ECO:0000313" key="4">
    <source>
        <dbReference type="RefSeq" id="XP_052110252.1"/>
    </source>
</evidence>
<dbReference type="Proteomes" id="UP000515211">
    <property type="component" value="Chromosome 9"/>
</dbReference>
<organism evidence="3 4">
    <name type="scientific">Arachis duranensis</name>
    <name type="common">Wild peanut</name>
    <dbReference type="NCBI Taxonomy" id="130453"/>
    <lineage>
        <taxon>Eukaryota</taxon>
        <taxon>Viridiplantae</taxon>
        <taxon>Streptophyta</taxon>
        <taxon>Embryophyta</taxon>
        <taxon>Tracheophyta</taxon>
        <taxon>Spermatophyta</taxon>
        <taxon>Magnoliopsida</taxon>
        <taxon>eudicotyledons</taxon>
        <taxon>Gunneridae</taxon>
        <taxon>Pentapetalae</taxon>
        <taxon>rosids</taxon>
        <taxon>fabids</taxon>
        <taxon>Fabales</taxon>
        <taxon>Fabaceae</taxon>
        <taxon>Papilionoideae</taxon>
        <taxon>50 kb inversion clade</taxon>
        <taxon>dalbergioids sensu lato</taxon>
        <taxon>Dalbergieae</taxon>
        <taxon>Pterocarpus clade</taxon>
        <taxon>Arachis</taxon>
    </lineage>
</organism>
<feature type="region of interest" description="Disordered" evidence="2">
    <location>
        <begin position="328"/>
        <end position="398"/>
    </location>
</feature>
<feature type="coiled-coil region" evidence="1">
    <location>
        <begin position="26"/>
        <end position="97"/>
    </location>
</feature>
<feature type="compositionally biased region" description="Polar residues" evidence="2">
    <location>
        <begin position="389"/>
        <end position="398"/>
    </location>
</feature>
<feature type="region of interest" description="Disordered" evidence="2">
    <location>
        <begin position="150"/>
        <end position="173"/>
    </location>
</feature>
<feature type="compositionally biased region" description="Acidic residues" evidence="2">
    <location>
        <begin position="339"/>
        <end position="348"/>
    </location>
</feature>
<reference evidence="3" key="1">
    <citation type="journal article" date="2016" name="Nat. Genet.">
        <title>The genome sequences of Arachis duranensis and Arachis ipaensis, the diploid ancestors of cultivated peanut.</title>
        <authorList>
            <person name="Bertioli D.J."/>
            <person name="Cannon S.B."/>
            <person name="Froenicke L."/>
            <person name="Huang G."/>
            <person name="Farmer A.D."/>
            <person name="Cannon E.K."/>
            <person name="Liu X."/>
            <person name="Gao D."/>
            <person name="Clevenger J."/>
            <person name="Dash S."/>
            <person name="Ren L."/>
            <person name="Moretzsohn M.C."/>
            <person name="Shirasawa K."/>
            <person name="Huang W."/>
            <person name="Vidigal B."/>
            <person name="Abernathy B."/>
            <person name="Chu Y."/>
            <person name="Niederhuth C.E."/>
            <person name="Umale P."/>
            <person name="Araujo A.C."/>
            <person name="Kozik A."/>
            <person name="Kim K.D."/>
            <person name="Burow M.D."/>
            <person name="Varshney R.K."/>
            <person name="Wang X."/>
            <person name="Zhang X."/>
            <person name="Barkley N."/>
            <person name="Guimaraes P.M."/>
            <person name="Isobe S."/>
            <person name="Guo B."/>
            <person name="Liao B."/>
            <person name="Stalker H.T."/>
            <person name="Schmitz R.J."/>
            <person name="Scheffler B.E."/>
            <person name="Leal-Bertioli S.C."/>
            <person name="Xun X."/>
            <person name="Jackson S.A."/>
            <person name="Michelmore R."/>
            <person name="Ozias-Akins P."/>
        </authorList>
    </citation>
    <scope>NUCLEOTIDE SEQUENCE [LARGE SCALE GENOMIC DNA]</scope>
    <source>
        <strain evidence="3">cv. V14167</strain>
    </source>
</reference>
<evidence type="ECO:0000256" key="2">
    <source>
        <dbReference type="SAM" id="MobiDB-lite"/>
    </source>
</evidence>
<dbReference type="KEGG" id="adu:127741565"/>
<accession>A0A9C6WCM0</accession>
<feature type="compositionally biased region" description="Acidic residues" evidence="2">
    <location>
        <begin position="161"/>
        <end position="170"/>
    </location>
</feature>
<protein>
    <submittedName>
        <fullName evidence="4">Uncharacterized protein LOC127741565</fullName>
    </submittedName>
</protein>
<keyword evidence="3" id="KW-1185">Reference proteome</keyword>
<evidence type="ECO:0000313" key="3">
    <source>
        <dbReference type="Proteomes" id="UP000515211"/>
    </source>
</evidence>
<dbReference type="AlphaFoldDB" id="A0A9C6WCM0"/>
<proteinExistence type="predicted"/>
<name>A0A9C6WCM0_ARADU</name>
<gene>
    <name evidence="4" type="primary">LOC127741565</name>
</gene>
<evidence type="ECO:0000256" key="1">
    <source>
        <dbReference type="SAM" id="Coils"/>
    </source>
</evidence>
<feature type="coiled-coil region" evidence="1">
    <location>
        <begin position="193"/>
        <end position="271"/>
    </location>
</feature>
<reference evidence="4" key="2">
    <citation type="submission" date="2025-08" db="UniProtKB">
        <authorList>
            <consortium name="RefSeq"/>
        </authorList>
    </citation>
    <scope>IDENTIFICATION</scope>
    <source>
        <tissue evidence="4">Whole plant</tissue>
    </source>
</reference>